<dbReference type="PANTHER" id="PTHR30034">
    <property type="entry name" value="FLAGELLAR MOTOR SWITCH PROTEIN FLIM"/>
    <property type="match status" value="1"/>
</dbReference>
<keyword evidence="13" id="KW-1185">Reference proteome</keyword>
<protein>
    <recommendedName>
        <fullName evidence="4">Flagellar motor switch protein FliM</fullName>
    </recommendedName>
</protein>
<dbReference type="InterPro" id="IPR001543">
    <property type="entry name" value="FliN-like_C"/>
</dbReference>
<keyword evidence="5" id="KW-1003">Cell membrane</keyword>
<comment type="function">
    <text evidence="10">FliM is one of three proteins (FliG, FliN, FliM) that forms the rotor-mounted switch complex (C ring), located at the base of the basal body. This complex interacts with the CheY and CheZ chemotaxis proteins, in addition to contacting components of the motor that determine the direction of flagellar rotation.</text>
</comment>
<evidence type="ECO:0000256" key="7">
    <source>
        <dbReference type="ARBA" id="ARBA00022779"/>
    </source>
</evidence>
<proteinExistence type="inferred from homology"/>
<dbReference type="GO" id="GO:0005886">
    <property type="term" value="C:plasma membrane"/>
    <property type="evidence" value="ECO:0007669"/>
    <property type="project" value="UniProtKB-SubCell"/>
</dbReference>
<dbReference type="PANTHER" id="PTHR30034:SF3">
    <property type="entry name" value="FLAGELLAR MOTOR SWITCH PROTEIN FLIM"/>
    <property type="match status" value="1"/>
</dbReference>
<dbReference type="RefSeq" id="WP_162737300.1">
    <property type="nucleotide sequence ID" value="NZ_JABUMX010000007.1"/>
</dbReference>
<keyword evidence="8" id="KW-0472">Membrane</keyword>
<dbReference type="InterPro" id="IPR028976">
    <property type="entry name" value="CheC-like_sf"/>
</dbReference>
<gene>
    <name evidence="12" type="ORF">HQ945_20545</name>
</gene>
<dbReference type="GO" id="GO:0009425">
    <property type="term" value="C:bacterial-type flagellum basal body"/>
    <property type="evidence" value="ECO:0007669"/>
    <property type="project" value="UniProtKB-SubCell"/>
</dbReference>
<evidence type="ECO:0000256" key="5">
    <source>
        <dbReference type="ARBA" id="ARBA00022475"/>
    </source>
</evidence>
<comment type="similarity">
    <text evidence="3">Belongs to the FliM family.</text>
</comment>
<evidence type="ECO:0000256" key="3">
    <source>
        <dbReference type="ARBA" id="ARBA00011049"/>
    </source>
</evidence>
<keyword evidence="6" id="KW-0145">Chemotaxis</keyword>
<dbReference type="Gene3D" id="2.30.330.10">
    <property type="entry name" value="SpoA-like"/>
    <property type="match status" value="1"/>
</dbReference>
<dbReference type="AlphaFoldDB" id="A0A849W0W5"/>
<evidence type="ECO:0000313" key="13">
    <source>
        <dbReference type="Proteomes" id="UP000550508"/>
    </source>
</evidence>
<comment type="caution">
    <text evidence="12">The sequence shown here is derived from an EMBL/GenBank/DDBJ whole genome shotgun (WGS) entry which is preliminary data.</text>
</comment>
<evidence type="ECO:0000256" key="10">
    <source>
        <dbReference type="ARBA" id="ARBA00025044"/>
    </source>
</evidence>
<keyword evidence="12" id="KW-0966">Cell projection</keyword>
<keyword evidence="9" id="KW-0975">Bacterial flagellum</keyword>
<dbReference type="Pfam" id="PF01052">
    <property type="entry name" value="FliMN_C"/>
    <property type="match status" value="1"/>
</dbReference>
<reference evidence="12 13" key="1">
    <citation type="submission" date="2020-05" db="EMBL/GenBank/DDBJ databases">
        <authorList>
            <person name="Kim M.K."/>
        </authorList>
    </citation>
    <scope>NUCLEOTIDE SEQUENCE [LARGE SCALE GENOMIC DNA]</scope>
    <source>
        <strain evidence="12 13">BT25</strain>
    </source>
</reference>
<sequence length="312" mass="33343">MEAEAETKRPDVLAESILRAAGMSVDDLKSLETVFRELAASFGARFAGQTEVPVTAELAGVRTLEKDAITNTLAQSGLVGMVPVSKWGSRVVLAADRSFVDCGIEALFGSGTSAGTGSAARPLTSVDLIIARQVFADVTASLDHMFAAGAEGLFQVGDLVEPAHLAPNTISETRMICCAVTLKSAGRSGQILILLPRSSFKPMQDAIARMLRQPAHHSDPAWAKKLRLEVSRAHIDVEAYLQQGSMTLEQLALLKPGQILQLPKDAIDQVRLRSGHQALYKCRLGKAGSAFTVRITDPINEEEDLLDELAAG</sequence>
<evidence type="ECO:0000259" key="11">
    <source>
        <dbReference type="Pfam" id="PF01052"/>
    </source>
</evidence>
<feature type="domain" description="Flagellar motor switch protein FliN-like C-terminal" evidence="11">
    <location>
        <begin position="229"/>
        <end position="299"/>
    </location>
</feature>
<keyword evidence="12" id="KW-0282">Flagellum</keyword>
<evidence type="ECO:0000256" key="6">
    <source>
        <dbReference type="ARBA" id="ARBA00022500"/>
    </source>
</evidence>
<dbReference type="GO" id="GO:0003774">
    <property type="term" value="F:cytoskeletal motor activity"/>
    <property type="evidence" value="ECO:0007669"/>
    <property type="project" value="InterPro"/>
</dbReference>
<dbReference type="Proteomes" id="UP000550508">
    <property type="component" value="Unassembled WGS sequence"/>
</dbReference>
<keyword evidence="7" id="KW-0283">Flagellar rotation</keyword>
<evidence type="ECO:0000313" key="12">
    <source>
        <dbReference type="EMBL" id="NTS33653.1"/>
    </source>
</evidence>
<evidence type="ECO:0000256" key="2">
    <source>
        <dbReference type="ARBA" id="ARBA00004202"/>
    </source>
</evidence>
<dbReference type="GO" id="GO:0050918">
    <property type="term" value="P:positive chemotaxis"/>
    <property type="evidence" value="ECO:0007669"/>
    <property type="project" value="TreeGrafter"/>
</dbReference>
<accession>A0A849W0W5</accession>
<organism evidence="12 13">
    <name type="scientific">Phyllobacterium pellucidum</name>
    <dbReference type="NCBI Taxonomy" id="2740464"/>
    <lineage>
        <taxon>Bacteria</taxon>
        <taxon>Pseudomonadati</taxon>
        <taxon>Pseudomonadota</taxon>
        <taxon>Alphaproteobacteria</taxon>
        <taxon>Hyphomicrobiales</taxon>
        <taxon>Phyllobacteriaceae</taxon>
        <taxon>Phyllobacterium</taxon>
    </lineage>
</organism>
<name>A0A849W0W5_9HYPH</name>
<evidence type="ECO:0000256" key="1">
    <source>
        <dbReference type="ARBA" id="ARBA00004117"/>
    </source>
</evidence>
<evidence type="ECO:0000256" key="8">
    <source>
        <dbReference type="ARBA" id="ARBA00023136"/>
    </source>
</evidence>
<keyword evidence="12" id="KW-0969">Cilium</keyword>
<dbReference type="SUPFAM" id="SSF101801">
    <property type="entry name" value="Surface presentation of antigens (SPOA)"/>
    <property type="match status" value="1"/>
</dbReference>
<comment type="subcellular location">
    <subcellularLocation>
        <location evidence="1">Bacterial flagellum basal body</location>
    </subcellularLocation>
    <subcellularLocation>
        <location evidence="2">Cell membrane</location>
        <topology evidence="2">Peripheral membrane protein</topology>
    </subcellularLocation>
</comment>
<dbReference type="GO" id="GO:0071978">
    <property type="term" value="P:bacterial-type flagellum-dependent swarming motility"/>
    <property type="evidence" value="ECO:0007669"/>
    <property type="project" value="TreeGrafter"/>
</dbReference>
<evidence type="ECO:0000256" key="9">
    <source>
        <dbReference type="ARBA" id="ARBA00023143"/>
    </source>
</evidence>
<evidence type="ECO:0000256" key="4">
    <source>
        <dbReference type="ARBA" id="ARBA00021898"/>
    </source>
</evidence>
<dbReference type="InterPro" id="IPR036429">
    <property type="entry name" value="SpoA-like_sf"/>
</dbReference>
<dbReference type="EMBL" id="JABUMX010000007">
    <property type="protein sequence ID" value="NTS33653.1"/>
    <property type="molecule type" value="Genomic_DNA"/>
</dbReference>
<dbReference type="Gene3D" id="3.40.1550.10">
    <property type="entry name" value="CheC-like"/>
    <property type="match status" value="1"/>
</dbReference>